<dbReference type="AlphaFoldDB" id="X1VLE1"/>
<gene>
    <name evidence="1" type="ORF">S12H4_49057</name>
</gene>
<organism evidence="1">
    <name type="scientific">marine sediment metagenome</name>
    <dbReference type="NCBI Taxonomy" id="412755"/>
    <lineage>
        <taxon>unclassified sequences</taxon>
        <taxon>metagenomes</taxon>
        <taxon>ecological metagenomes</taxon>
    </lineage>
</organism>
<protein>
    <submittedName>
        <fullName evidence="1">Uncharacterized protein</fullName>
    </submittedName>
</protein>
<name>X1VLE1_9ZZZZ</name>
<proteinExistence type="predicted"/>
<sequence length="68" mass="7633">MILVTLHKHKGTDKISIILTHTENITKAKQFASVPIDESNTALVSDFEYERLLDKENAVLTLSVHKVS</sequence>
<accession>X1VLE1</accession>
<comment type="caution">
    <text evidence="1">The sequence shown here is derived from an EMBL/GenBank/DDBJ whole genome shotgun (WGS) entry which is preliminary data.</text>
</comment>
<dbReference type="EMBL" id="BARW01030727">
    <property type="protein sequence ID" value="GAJ09080.1"/>
    <property type="molecule type" value="Genomic_DNA"/>
</dbReference>
<reference evidence="1" key="1">
    <citation type="journal article" date="2014" name="Front. Microbiol.">
        <title>High frequency of phylogenetically diverse reductive dehalogenase-homologous genes in deep subseafloor sedimentary metagenomes.</title>
        <authorList>
            <person name="Kawai M."/>
            <person name="Futagami T."/>
            <person name="Toyoda A."/>
            <person name="Takaki Y."/>
            <person name="Nishi S."/>
            <person name="Hori S."/>
            <person name="Arai W."/>
            <person name="Tsubouchi T."/>
            <person name="Morono Y."/>
            <person name="Uchiyama I."/>
            <person name="Ito T."/>
            <person name="Fujiyama A."/>
            <person name="Inagaki F."/>
            <person name="Takami H."/>
        </authorList>
    </citation>
    <scope>NUCLEOTIDE SEQUENCE</scope>
    <source>
        <strain evidence="1">Expedition CK06-06</strain>
    </source>
</reference>
<evidence type="ECO:0000313" key="1">
    <source>
        <dbReference type="EMBL" id="GAJ09080.1"/>
    </source>
</evidence>